<evidence type="ECO:0000313" key="3">
    <source>
        <dbReference type="EMBL" id="MDS1309934.1"/>
    </source>
</evidence>
<comment type="caution">
    <text evidence="3">The sequence shown here is derived from an EMBL/GenBank/DDBJ whole genome shotgun (WGS) entry which is preliminary data.</text>
</comment>
<evidence type="ECO:0000259" key="2">
    <source>
        <dbReference type="Pfam" id="PF00535"/>
    </source>
</evidence>
<dbReference type="RefSeq" id="WP_310965997.1">
    <property type="nucleotide sequence ID" value="NZ_JAVMBO010000007.1"/>
</dbReference>
<dbReference type="InterPro" id="IPR001173">
    <property type="entry name" value="Glyco_trans_2-like"/>
</dbReference>
<dbReference type="InterPro" id="IPR050834">
    <property type="entry name" value="Glycosyltransf_2"/>
</dbReference>
<sequence length="316" mass="35303">MNDRPFCSVIIPAFNEEKDIETCLISLTNQTYPKDRFEIIVVDNGSTDKTKEIAATYADLVLDKPEGNVGAVRNFGITHASGEIIICTDADCVVPPNWIETGVDLLQSNPKHAFGGGLKPRKNAKWVEKYWILNASGCKTQQHALAGSSIFMWKIDFLRLGAFNENVTSGEDSALHAQALANGLEITISSGLSVTHSGCPETTIDFVKRQIWHSENYLYDFRNSLKDKVFWLTVIYLFLTISAVFYLLTAEYILMIFAIVSTQALAMILSLKRIKRSSWSVKNLDEFQKILILDNLYLIGRSTGLLKGLGRLIGRL</sequence>
<gene>
    <name evidence="3" type="ORF">RKA07_07400</name>
</gene>
<evidence type="ECO:0000313" key="4">
    <source>
        <dbReference type="Proteomes" id="UP001267407"/>
    </source>
</evidence>
<reference evidence="3" key="1">
    <citation type="submission" date="2023-09" db="EMBL/GenBank/DDBJ databases">
        <title>Marinobacter sediminicola sp. nov. and Marinobacter maritimum sp. nov., isolated from marine sediment.</title>
        <authorList>
            <person name="An J."/>
        </authorList>
    </citation>
    <scope>NUCLEOTIDE SEQUENCE</scope>
    <source>
        <strain evidence="3">F60267</strain>
    </source>
</reference>
<keyword evidence="3" id="KW-0808">Transferase</keyword>
<dbReference type="PANTHER" id="PTHR43685">
    <property type="entry name" value="GLYCOSYLTRANSFERASE"/>
    <property type="match status" value="1"/>
</dbReference>
<proteinExistence type="predicted"/>
<dbReference type="InterPro" id="IPR029044">
    <property type="entry name" value="Nucleotide-diphossugar_trans"/>
</dbReference>
<keyword evidence="1" id="KW-0472">Membrane</keyword>
<evidence type="ECO:0000256" key="1">
    <source>
        <dbReference type="SAM" id="Phobius"/>
    </source>
</evidence>
<feature type="transmembrane region" description="Helical" evidence="1">
    <location>
        <begin position="229"/>
        <end position="246"/>
    </location>
</feature>
<dbReference type="PANTHER" id="PTHR43685:SF2">
    <property type="entry name" value="GLYCOSYLTRANSFERASE 2-LIKE DOMAIN-CONTAINING PROTEIN"/>
    <property type="match status" value="1"/>
</dbReference>
<dbReference type="EC" id="2.4.-.-" evidence="3"/>
<keyword evidence="3" id="KW-0328">Glycosyltransferase</keyword>
<dbReference type="Gene3D" id="3.90.550.10">
    <property type="entry name" value="Spore Coat Polysaccharide Biosynthesis Protein SpsA, Chain A"/>
    <property type="match status" value="1"/>
</dbReference>
<dbReference type="GO" id="GO:0016757">
    <property type="term" value="F:glycosyltransferase activity"/>
    <property type="evidence" value="ECO:0007669"/>
    <property type="project" value="UniProtKB-KW"/>
</dbReference>
<keyword evidence="4" id="KW-1185">Reference proteome</keyword>
<dbReference type="Pfam" id="PF00535">
    <property type="entry name" value="Glycos_transf_2"/>
    <property type="match status" value="1"/>
</dbReference>
<name>A0ABU2HFT1_9GAMM</name>
<keyword evidence="1" id="KW-0812">Transmembrane</keyword>
<organism evidence="3 4">
    <name type="scientific">Marinobacter xiaoshiensis</name>
    <dbReference type="NCBI Taxonomy" id="3073652"/>
    <lineage>
        <taxon>Bacteria</taxon>
        <taxon>Pseudomonadati</taxon>
        <taxon>Pseudomonadota</taxon>
        <taxon>Gammaproteobacteria</taxon>
        <taxon>Pseudomonadales</taxon>
        <taxon>Marinobacteraceae</taxon>
        <taxon>Marinobacter</taxon>
    </lineage>
</organism>
<dbReference type="SUPFAM" id="SSF53448">
    <property type="entry name" value="Nucleotide-diphospho-sugar transferases"/>
    <property type="match status" value="1"/>
</dbReference>
<feature type="transmembrane region" description="Helical" evidence="1">
    <location>
        <begin position="252"/>
        <end position="271"/>
    </location>
</feature>
<dbReference type="Proteomes" id="UP001267407">
    <property type="component" value="Unassembled WGS sequence"/>
</dbReference>
<keyword evidence="1" id="KW-1133">Transmembrane helix</keyword>
<protein>
    <submittedName>
        <fullName evidence="3">Glycosyltransferase</fullName>
        <ecNumber evidence="3">2.4.-.-</ecNumber>
    </submittedName>
</protein>
<accession>A0ABU2HFT1</accession>
<dbReference type="EMBL" id="JAVMBO010000007">
    <property type="protein sequence ID" value="MDS1309934.1"/>
    <property type="molecule type" value="Genomic_DNA"/>
</dbReference>
<feature type="domain" description="Glycosyltransferase 2-like" evidence="2">
    <location>
        <begin position="8"/>
        <end position="123"/>
    </location>
</feature>